<organism evidence="3 4">
    <name type="scientific">Ulvibacterium marinum</name>
    <dbReference type="NCBI Taxonomy" id="2419782"/>
    <lineage>
        <taxon>Bacteria</taxon>
        <taxon>Pseudomonadati</taxon>
        <taxon>Bacteroidota</taxon>
        <taxon>Flavobacteriia</taxon>
        <taxon>Flavobacteriales</taxon>
        <taxon>Flavobacteriaceae</taxon>
        <taxon>Ulvibacterium</taxon>
    </lineage>
</organism>
<dbReference type="Pfam" id="PF00226">
    <property type="entry name" value="DnaJ"/>
    <property type="match status" value="1"/>
</dbReference>
<dbReference type="GO" id="GO:0051082">
    <property type="term" value="F:unfolded protein binding"/>
    <property type="evidence" value="ECO:0007669"/>
    <property type="project" value="InterPro"/>
</dbReference>
<dbReference type="CDD" id="cd06257">
    <property type="entry name" value="DnaJ"/>
    <property type="match status" value="1"/>
</dbReference>
<dbReference type="InterPro" id="IPR008971">
    <property type="entry name" value="HSP40/DnaJ_pept-bd"/>
</dbReference>
<gene>
    <name evidence="3" type="ORF">D7Z94_02590</name>
</gene>
<dbReference type="InterPro" id="IPR018253">
    <property type="entry name" value="DnaJ_domain_CS"/>
</dbReference>
<keyword evidence="1" id="KW-0143">Chaperone</keyword>
<proteinExistence type="predicted"/>
<dbReference type="RefSeq" id="WP_120709937.1">
    <property type="nucleotide sequence ID" value="NZ_RBCJ01000001.1"/>
</dbReference>
<dbReference type="GO" id="GO:0005737">
    <property type="term" value="C:cytoplasm"/>
    <property type="evidence" value="ECO:0007669"/>
    <property type="project" value="TreeGrafter"/>
</dbReference>
<dbReference type="Gene3D" id="2.60.260.20">
    <property type="entry name" value="Urease metallochaperone UreE, N-terminal domain"/>
    <property type="match status" value="2"/>
</dbReference>
<dbReference type="Gene3D" id="1.10.287.110">
    <property type="entry name" value="DnaJ domain"/>
    <property type="match status" value="1"/>
</dbReference>
<dbReference type="AlphaFoldDB" id="A0A3B0CHD5"/>
<dbReference type="GO" id="GO:0042026">
    <property type="term" value="P:protein refolding"/>
    <property type="evidence" value="ECO:0007669"/>
    <property type="project" value="TreeGrafter"/>
</dbReference>
<dbReference type="EMBL" id="RBCJ01000001">
    <property type="protein sequence ID" value="RKN82746.1"/>
    <property type="molecule type" value="Genomic_DNA"/>
</dbReference>
<dbReference type="InterPro" id="IPR002939">
    <property type="entry name" value="DnaJ_C"/>
</dbReference>
<dbReference type="InterPro" id="IPR036869">
    <property type="entry name" value="J_dom_sf"/>
</dbReference>
<sequence>MKFKEYYNILNVDRKASDKEIKKAYRKLATQYHPDKTKGDKVAEEKFKEISEAYQVLGNAEKRKQYDALGSDWEQFQRSGASYDEFMQQRNQYQHYRNRQRYAHANADSGFGNGSGFSDFFEAFFGSGARNEGVYGFPGGDVSGEVTIDLTEAYHGTERILEWDGERIKLKIKPGAYTGLRLRAKGKGQKGGRGQAGDLYVDIRVREHAIYKREGDHLNMNLSVDVFKALLGGKQDVLTLSGKVKIPIKEGTQNGKIIRLRGKGMPKYGKPGQYGDLFVTINIQLPTKLTPRQKELIREIQNGH</sequence>
<dbReference type="Pfam" id="PF01556">
    <property type="entry name" value="DnaJ_C"/>
    <property type="match status" value="1"/>
</dbReference>
<keyword evidence="4" id="KW-1185">Reference proteome</keyword>
<dbReference type="SMART" id="SM00271">
    <property type="entry name" value="DnaJ"/>
    <property type="match status" value="1"/>
</dbReference>
<dbReference type="PANTHER" id="PTHR43096">
    <property type="entry name" value="DNAJ HOMOLOG 1, MITOCHONDRIAL-RELATED"/>
    <property type="match status" value="1"/>
</dbReference>
<name>A0A3B0CHD5_9FLAO</name>
<comment type="caution">
    <text evidence="3">The sequence shown here is derived from an EMBL/GenBank/DDBJ whole genome shotgun (WGS) entry which is preliminary data.</text>
</comment>
<feature type="domain" description="J" evidence="2">
    <location>
        <begin position="5"/>
        <end position="70"/>
    </location>
</feature>
<dbReference type="PRINTS" id="PR00625">
    <property type="entry name" value="JDOMAIN"/>
</dbReference>
<dbReference type="Proteomes" id="UP000276603">
    <property type="component" value="Unassembled WGS sequence"/>
</dbReference>
<dbReference type="PANTHER" id="PTHR43096:SF48">
    <property type="entry name" value="CHAPERONE PROTEIN DNAJ"/>
    <property type="match status" value="1"/>
</dbReference>
<evidence type="ECO:0000313" key="4">
    <source>
        <dbReference type="Proteomes" id="UP000276603"/>
    </source>
</evidence>
<accession>A0A3B0CHD5</accession>
<dbReference type="CDD" id="cd10747">
    <property type="entry name" value="DnaJ_C"/>
    <property type="match status" value="1"/>
</dbReference>
<evidence type="ECO:0000256" key="1">
    <source>
        <dbReference type="ARBA" id="ARBA00023186"/>
    </source>
</evidence>
<dbReference type="PROSITE" id="PS00636">
    <property type="entry name" value="DNAJ_1"/>
    <property type="match status" value="1"/>
</dbReference>
<dbReference type="OrthoDB" id="9779889at2"/>
<protein>
    <submittedName>
        <fullName evidence="3">J domain-containing protein</fullName>
    </submittedName>
</protein>
<evidence type="ECO:0000313" key="3">
    <source>
        <dbReference type="EMBL" id="RKN82746.1"/>
    </source>
</evidence>
<dbReference type="FunFam" id="2.60.260.20:FF:000013">
    <property type="entry name" value="DnaJ subfamily B member 11"/>
    <property type="match status" value="1"/>
</dbReference>
<dbReference type="SUPFAM" id="SSF49493">
    <property type="entry name" value="HSP40/DnaJ peptide-binding domain"/>
    <property type="match status" value="2"/>
</dbReference>
<evidence type="ECO:0000259" key="2">
    <source>
        <dbReference type="PROSITE" id="PS50076"/>
    </source>
</evidence>
<reference evidence="3 4" key="1">
    <citation type="submission" date="2018-10" db="EMBL/GenBank/DDBJ databases">
        <title>Ulvibacterium marinum gen. nov., sp. nov., a novel marine bacterium of the family Flavobacteriaceae, isolated from a culture of the green alga Ulva prolifera.</title>
        <authorList>
            <person name="Zhang Z."/>
        </authorList>
    </citation>
    <scope>NUCLEOTIDE SEQUENCE [LARGE SCALE GENOMIC DNA]</scope>
    <source>
        <strain evidence="3 4">CCMM003</strain>
    </source>
</reference>
<dbReference type="InterPro" id="IPR001623">
    <property type="entry name" value="DnaJ_domain"/>
</dbReference>
<dbReference type="SUPFAM" id="SSF46565">
    <property type="entry name" value="Chaperone J-domain"/>
    <property type="match status" value="1"/>
</dbReference>
<dbReference type="PROSITE" id="PS50076">
    <property type="entry name" value="DNAJ_2"/>
    <property type="match status" value="1"/>
</dbReference>